<protein>
    <submittedName>
        <fullName evidence="2">Uncharacterized protein</fullName>
    </submittedName>
</protein>
<organism evidence="2 3">
    <name type="scientific">Fusarium oxysporum NRRL 32931</name>
    <dbReference type="NCBI Taxonomy" id="660029"/>
    <lineage>
        <taxon>Eukaryota</taxon>
        <taxon>Fungi</taxon>
        <taxon>Dikarya</taxon>
        <taxon>Ascomycota</taxon>
        <taxon>Pezizomycotina</taxon>
        <taxon>Sordariomycetes</taxon>
        <taxon>Hypocreomycetidae</taxon>
        <taxon>Hypocreales</taxon>
        <taxon>Nectriaceae</taxon>
        <taxon>Fusarium</taxon>
        <taxon>Fusarium oxysporum species complex</taxon>
    </lineage>
</organism>
<dbReference type="EMBL" id="JH717841">
    <property type="protein sequence ID" value="EWY95641.1"/>
    <property type="molecule type" value="Genomic_DNA"/>
</dbReference>
<evidence type="ECO:0000256" key="1">
    <source>
        <dbReference type="SAM" id="MobiDB-lite"/>
    </source>
</evidence>
<name>W9ISX6_FUSOX</name>
<accession>W9ISX6</accession>
<dbReference type="HOGENOM" id="CLU_2277574_0_0_1"/>
<gene>
    <name evidence="2" type="ORF">FOYG_04622</name>
</gene>
<proteinExistence type="predicted"/>
<dbReference type="Proteomes" id="UP000030753">
    <property type="component" value="Unassembled WGS sequence"/>
</dbReference>
<evidence type="ECO:0000313" key="2">
    <source>
        <dbReference type="EMBL" id="EWY95641.1"/>
    </source>
</evidence>
<dbReference type="AlphaFoldDB" id="W9ISX6"/>
<evidence type="ECO:0000313" key="3">
    <source>
        <dbReference type="Proteomes" id="UP000030753"/>
    </source>
</evidence>
<sequence>MRSADRLNGAADAPGLKDRTCLSVTPAPSIRNWRHPFSDSTRLQKNPAVRGLERFRLGRSAPRNRYGSFGRHRWLADLSACSTCHIASLAQLCGKTVTGQTG</sequence>
<feature type="region of interest" description="Disordered" evidence="1">
    <location>
        <begin position="1"/>
        <end position="20"/>
    </location>
</feature>
<reference evidence="2 3" key="1">
    <citation type="submission" date="2011-06" db="EMBL/GenBank/DDBJ databases">
        <title>The Genome Sequence of Fusarium oxysporum FOSC 3-a.</title>
        <authorList>
            <consortium name="The Broad Institute Genome Sequencing Platform"/>
            <person name="Ma L.-J."/>
            <person name="Gale L.R."/>
            <person name="Schwartz D.C."/>
            <person name="Zhou S."/>
            <person name="Corby-Kistler H."/>
            <person name="Young S.K."/>
            <person name="Zeng Q."/>
            <person name="Gargeya S."/>
            <person name="Fitzgerald M."/>
            <person name="Haas B."/>
            <person name="Abouelleil A."/>
            <person name="Alvarado L."/>
            <person name="Arachchi H.M."/>
            <person name="Berlin A."/>
            <person name="Brown A."/>
            <person name="Chapman S.B."/>
            <person name="Chen Z."/>
            <person name="Dunbar C."/>
            <person name="Freedman E."/>
            <person name="Gearin G."/>
            <person name="Gellesch M."/>
            <person name="Goldberg J."/>
            <person name="Griggs A."/>
            <person name="Gujja S."/>
            <person name="Heiman D."/>
            <person name="Howarth C."/>
            <person name="Larson L."/>
            <person name="Lui A."/>
            <person name="MacDonald P.J.P."/>
            <person name="Mehta T."/>
            <person name="Montmayeur A."/>
            <person name="Murphy C."/>
            <person name="Neiman D."/>
            <person name="Pearson M."/>
            <person name="Priest M."/>
            <person name="Roberts A."/>
            <person name="Saif S."/>
            <person name="Shea T."/>
            <person name="Shenoy N."/>
            <person name="Sisk P."/>
            <person name="Stolte C."/>
            <person name="Sykes S."/>
            <person name="Wortman J."/>
            <person name="Nusbaum C."/>
            <person name="Birren B."/>
        </authorList>
    </citation>
    <scope>NUCLEOTIDE SEQUENCE [LARGE SCALE GENOMIC DNA]</scope>
    <source>
        <strain evidence="3">FOSC 3-a</strain>
    </source>
</reference>